<accession>A0AAN6LUL6</accession>
<dbReference type="PANTHER" id="PTHR46494:SF1">
    <property type="entry name" value="CORA FAMILY METAL ION TRANSPORTER (EUROFUNG)"/>
    <property type="match status" value="1"/>
</dbReference>
<keyword evidence="4 6" id="KW-0472">Membrane</keyword>
<evidence type="ECO:0000256" key="6">
    <source>
        <dbReference type="SAM" id="Phobius"/>
    </source>
</evidence>
<dbReference type="EMBL" id="WVTA01000008">
    <property type="protein sequence ID" value="KAK3207752.1"/>
    <property type="molecule type" value="Genomic_DNA"/>
</dbReference>
<evidence type="ECO:0000256" key="2">
    <source>
        <dbReference type="ARBA" id="ARBA00022692"/>
    </source>
</evidence>
<proteinExistence type="predicted"/>
<dbReference type="GO" id="GO:0000287">
    <property type="term" value="F:magnesium ion binding"/>
    <property type="evidence" value="ECO:0007669"/>
    <property type="project" value="TreeGrafter"/>
</dbReference>
<dbReference type="InterPro" id="IPR045863">
    <property type="entry name" value="CorA_TM1_TM2"/>
</dbReference>
<feature type="compositionally biased region" description="Basic and acidic residues" evidence="5">
    <location>
        <begin position="20"/>
        <end position="40"/>
    </location>
</feature>
<sequence length="697" mass="81122">METHQSNRLAEPARPLGADPRPDPQSRDSYRQRRNTTWERGHRRQRSPNIEWHEKWTKDSWQNGRVLLVDYVDKEHTSHGRQKIVAQEFNDVDGLRKFYRNEELSGQAALRVIHVQNASWATRFLLRKFNIDASDDLVGTSFGRWARYERPQRRANKPVLNGKTFRAQRDPWRGISRTSFGCDYLKHYPASRVRESEFVKSTKMMALNGYDEFDLPAHAYDVHVQRLSVYVQYSYDEPGGDVDPAWAINNPYDEEEYQYHETLKKQYNTPNEAYTPKLQTLDNSNTIILFEHSQTGSVEDTLIGARQELELKWRRLTFYMPRSDTDDAALMVPKCMDLILRDVFRALSTNWEKYASLCEIHTGILEDKIYENPADETRAPELWINASLWLKVERLMYLHIDLIKEMRSHLHALDNAGPSEATPWLDSSAEEMEKLTTLFQEGVLKPTDSLSDLMYKSVGIRDARHSLQLGLSMWRLSWITFIFLPLTFVSGFFGMNVDTFAENPSIKYFVVAALTLFALVISSWYLMKHTLSSQHQATLRRGVYERLFHDLSSLHPNLWTRRGPRKGVVPVGFLPALKWRLVTHWFDASRTVLVPRGDNEADARELGAWSRVKNGLVRRWLPDLPVMPQGQGPEEVWFQGEKGAYLCRGKVGLQIFTILLRMHRLRMMIDALKFWSGSFAMLDAAWWMGMYITTGLF</sequence>
<evidence type="ECO:0000313" key="8">
    <source>
        <dbReference type="Proteomes" id="UP001280581"/>
    </source>
</evidence>
<feature type="region of interest" description="Disordered" evidence="5">
    <location>
        <begin position="1"/>
        <end position="45"/>
    </location>
</feature>
<comment type="caution">
    <text evidence="7">The sequence shown here is derived from an EMBL/GenBank/DDBJ whole genome shotgun (WGS) entry which is preliminary data.</text>
</comment>
<dbReference type="PANTHER" id="PTHR46494">
    <property type="entry name" value="CORA FAMILY METAL ION TRANSPORTER (EUROFUNG)"/>
    <property type="match status" value="1"/>
</dbReference>
<dbReference type="SUPFAM" id="SSF144083">
    <property type="entry name" value="Magnesium transport protein CorA, transmembrane region"/>
    <property type="match status" value="1"/>
</dbReference>
<evidence type="ECO:0000256" key="1">
    <source>
        <dbReference type="ARBA" id="ARBA00004651"/>
    </source>
</evidence>
<dbReference type="Gene3D" id="1.20.58.340">
    <property type="entry name" value="Magnesium transport protein CorA, transmembrane region"/>
    <property type="match status" value="1"/>
</dbReference>
<organism evidence="7 8">
    <name type="scientific">Pseudopithomyces chartarum</name>
    <dbReference type="NCBI Taxonomy" id="1892770"/>
    <lineage>
        <taxon>Eukaryota</taxon>
        <taxon>Fungi</taxon>
        <taxon>Dikarya</taxon>
        <taxon>Ascomycota</taxon>
        <taxon>Pezizomycotina</taxon>
        <taxon>Dothideomycetes</taxon>
        <taxon>Pleosporomycetidae</taxon>
        <taxon>Pleosporales</taxon>
        <taxon>Massarineae</taxon>
        <taxon>Didymosphaeriaceae</taxon>
        <taxon>Pseudopithomyces</taxon>
    </lineage>
</organism>
<dbReference type="GO" id="GO:0015095">
    <property type="term" value="F:magnesium ion transmembrane transporter activity"/>
    <property type="evidence" value="ECO:0007669"/>
    <property type="project" value="TreeGrafter"/>
</dbReference>
<gene>
    <name evidence="7" type="ORF">GRF29_96g292027</name>
</gene>
<dbReference type="Pfam" id="PF01544">
    <property type="entry name" value="CorA"/>
    <property type="match status" value="1"/>
</dbReference>
<dbReference type="InterPro" id="IPR002523">
    <property type="entry name" value="MgTranspt_CorA/ZnTranspt_ZntB"/>
</dbReference>
<feature type="transmembrane region" description="Helical" evidence="6">
    <location>
        <begin position="506"/>
        <end position="526"/>
    </location>
</feature>
<dbReference type="Proteomes" id="UP001280581">
    <property type="component" value="Unassembled WGS sequence"/>
</dbReference>
<comment type="subcellular location">
    <subcellularLocation>
        <location evidence="1">Cell membrane</location>
        <topology evidence="1">Multi-pass membrane protein</topology>
    </subcellularLocation>
</comment>
<dbReference type="GO" id="GO:0005886">
    <property type="term" value="C:plasma membrane"/>
    <property type="evidence" value="ECO:0007669"/>
    <property type="project" value="UniProtKB-SubCell"/>
</dbReference>
<evidence type="ECO:0000256" key="5">
    <source>
        <dbReference type="SAM" id="MobiDB-lite"/>
    </source>
</evidence>
<dbReference type="GO" id="GO:0050897">
    <property type="term" value="F:cobalt ion binding"/>
    <property type="evidence" value="ECO:0007669"/>
    <property type="project" value="TreeGrafter"/>
</dbReference>
<evidence type="ECO:0000256" key="3">
    <source>
        <dbReference type="ARBA" id="ARBA00022989"/>
    </source>
</evidence>
<evidence type="ECO:0000313" key="7">
    <source>
        <dbReference type="EMBL" id="KAK3207752.1"/>
    </source>
</evidence>
<keyword evidence="3 6" id="KW-1133">Transmembrane helix</keyword>
<feature type="transmembrane region" description="Helical" evidence="6">
    <location>
        <begin position="476"/>
        <end position="494"/>
    </location>
</feature>
<name>A0AAN6LUL6_9PLEO</name>
<reference evidence="7 8" key="1">
    <citation type="submission" date="2021-02" db="EMBL/GenBank/DDBJ databases">
        <title>Genome assembly of Pseudopithomyces chartarum.</title>
        <authorList>
            <person name="Jauregui R."/>
            <person name="Singh J."/>
            <person name="Voisey C."/>
        </authorList>
    </citation>
    <scope>NUCLEOTIDE SEQUENCE [LARGE SCALE GENOMIC DNA]</scope>
    <source>
        <strain evidence="7 8">AGR01</strain>
    </source>
</reference>
<protein>
    <submittedName>
        <fullName evidence="7">Uncharacterized protein</fullName>
    </submittedName>
</protein>
<dbReference type="AlphaFoldDB" id="A0AAN6LUL6"/>
<feature type="transmembrane region" description="Helical" evidence="6">
    <location>
        <begin position="671"/>
        <end position="692"/>
    </location>
</feature>
<evidence type="ECO:0000256" key="4">
    <source>
        <dbReference type="ARBA" id="ARBA00023136"/>
    </source>
</evidence>
<keyword evidence="2 6" id="KW-0812">Transmembrane</keyword>
<dbReference type="GO" id="GO:0015087">
    <property type="term" value="F:cobalt ion transmembrane transporter activity"/>
    <property type="evidence" value="ECO:0007669"/>
    <property type="project" value="TreeGrafter"/>
</dbReference>
<keyword evidence="8" id="KW-1185">Reference proteome</keyword>